<accession>A0A1Y0CI72</accession>
<evidence type="ECO:0000313" key="1">
    <source>
        <dbReference type="EMBL" id="ART75019.1"/>
    </source>
</evidence>
<dbReference type="KEGG" id="bhk:B4U37_02705"/>
<organism evidence="2 4">
    <name type="scientific">Sutcliffiella horikoshii</name>
    <dbReference type="NCBI Taxonomy" id="79883"/>
    <lineage>
        <taxon>Bacteria</taxon>
        <taxon>Bacillati</taxon>
        <taxon>Bacillota</taxon>
        <taxon>Bacilli</taxon>
        <taxon>Bacillales</taxon>
        <taxon>Bacillaceae</taxon>
        <taxon>Sutcliffiella</taxon>
    </lineage>
</organism>
<name>A0A1Y0CI72_9BACI</name>
<evidence type="ECO:0000313" key="2">
    <source>
        <dbReference type="EMBL" id="TYS58428.1"/>
    </source>
</evidence>
<dbReference type="RefSeq" id="WP_010191948.1">
    <property type="nucleotide sequence ID" value="NZ_CP020880.1"/>
</dbReference>
<dbReference type="InterPro" id="IPR043721">
    <property type="entry name" value="DUF5662"/>
</dbReference>
<sequence length="155" mass="19096">MLLACRKYFLYIIEHKLNVLVECWKEGLYLQGIIHDCSKFSPQEFFPYAKKFFYNEDKSADDELRWKYAWLHHQNKNKHHWEYWVVDPRTKQALPMPRKYLIEMVCDWRSFSRKWGRKVKSYNLNLGDKIILHPDTRIELEILLRDYKDTFETDT</sequence>
<dbReference type="Pfam" id="PF18907">
    <property type="entry name" value="DUF5662"/>
    <property type="match status" value="1"/>
</dbReference>
<dbReference type="AlphaFoldDB" id="A0A1Y0CI72"/>
<dbReference type="GeneID" id="96737346"/>
<dbReference type="EMBL" id="CP020880">
    <property type="protein sequence ID" value="ART75019.1"/>
    <property type="molecule type" value="Genomic_DNA"/>
</dbReference>
<evidence type="ECO:0000313" key="3">
    <source>
        <dbReference type="Proteomes" id="UP000195573"/>
    </source>
</evidence>
<reference evidence="1 3" key="1">
    <citation type="submission" date="2017-04" db="EMBL/GenBank/DDBJ databases">
        <title>Complete Genome Sequence of the Bacillus horikoshii 20a strain from Cuatro Cienegas, Coahuila, Mexico.</title>
        <authorList>
            <person name="Zarza E."/>
            <person name="Alcaraz L.D."/>
            <person name="Aguilar-Salinas B."/>
            <person name="Islas A."/>
            <person name="Olmedo-Alvarez G."/>
        </authorList>
    </citation>
    <scope>NUCLEOTIDE SEQUENCE [LARGE SCALE GENOMIC DNA]</scope>
    <source>
        <strain evidence="1 3">20a</strain>
    </source>
</reference>
<proteinExistence type="predicted"/>
<protein>
    <recommendedName>
        <fullName evidence="5">Catalase</fullName>
    </recommendedName>
</protein>
<keyword evidence="3" id="KW-1185">Reference proteome</keyword>
<dbReference type="Proteomes" id="UP000195573">
    <property type="component" value="Chromosome"/>
</dbReference>
<gene>
    <name evidence="1" type="ORF">B4U37_02705</name>
    <name evidence="2" type="ORF">FZC74_11495</name>
</gene>
<evidence type="ECO:0000313" key="4">
    <source>
        <dbReference type="Proteomes" id="UP000323393"/>
    </source>
</evidence>
<dbReference type="Proteomes" id="UP000323393">
    <property type="component" value="Unassembled WGS sequence"/>
</dbReference>
<reference evidence="2 4" key="2">
    <citation type="submission" date="2019-08" db="EMBL/GenBank/DDBJ databases">
        <title>Bacillus genomes from the desert of Cuatro Cienegas, Coahuila.</title>
        <authorList>
            <person name="Olmedo-Alvarez G."/>
        </authorList>
    </citation>
    <scope>NUCLEOTIDE SEQUENCE [LARGE SCALE GENOMIC DNA]</scope>
    <source>
        <strain evidence="2 4">CH88_3T</strain>
    </source>
</reference>
<dbReference type="EMBL" id="VTEU01000004">
    <property type="protein sequence ID" value="TYS58428.1"/>
    <property type="molecule type" value="Genomic_DNA"/>
</dbReference>
<evidence type="ECO:0008006" key="5">
    <source>
        <dbReference type="Google" id="ProtNLM"/>
    </source>
</evidence>